<dbReference type="InterPro" id="IPR040591">
    <property type="entry name" value="RqcP2_RBD"/>
</dbReference>
<dbReference type="SUPFAM" id="SSF55174">
    <property type="entry name" value="Alpha-L RNA-binding motif"/>
    <property type="match status" value="1"/>
</dbReference>
<dbReference type="Gene3D" id="3.30.70.330">
    <property type="match status" value="1"/>
</dbReference>
<dbReference type="InterPro" id="IPR036986">
    <property type="entry name" value="S4_RNA-bd_sf"/>
</dbReference>
<dbReference type="InterPro" id="IPR012677">
    <property type="entry name" value="Nucleotide-bd_a/b_plait_sf"/>
</dbReference>
<dbReference type="Pfam" id="PF17774">
    <property type="entry name" value="YlmH_RBD"/>
    <property type="match status" value="1"/>
</dbReference>
<accession>A0ABV9J9I1</accession>
<protein>
    <submittedName>
        <fullName evidence="4">RNA-binding protein</fullName>
    </submittedName>
</protein>
<dbReference type="CDD" id="cd00165">
    <property type="entry name" value="S4"/>
    <property type="match status" value="1"/>
</dbReference>
<dbReference type="PANTHER" id="PTHR13633:SF3">
    <property type="entry name" value="MITOCHONDRIAL TRANSCRIPTION RESCUE FACTOR 1"/>
    <property type="match status" value="1"/>
</dbReference>
<feature type="domain" description="Ribosome-associated protein quality control protein P2 N-terminal" evidence="3">
    <location>
        <begin position="14"/>
        <end position="77"/>
    </location>
</feature>
<dbReference type="RefSeq" id="WP_213534621.1">
    <property type="nucleotide sequence ID" value="NZ_BOVQ01000003.1"/>
</dbReference>
<dbReference type="Pfam" id="PF21278">
    <property type="entry name" value="YlmH_1st"/>
    <property type="match status" value="1"/>
</dbReference>
<proteinExistence type="predicted"/>
<feature type="domain" description="Ribosome-associated protein quality control protein P2 RNA-binding" evidence="2">
    <location>
        <begin position="84"/>
        <end position="164"/>
    </location>
</feature>
<evidence type="ECO:0000313" key="4">
    <source>
        <dbReference type="EMBL" id="MFC4651332.1"/>
    </source>
</evidence>
<evidence type="ECO:0000259" key="3">
    <source>
        <dbReference type="Pfam" id="PF21278"/>
    </source>
</evidence>
<reference evidence="5" key="1">
    <citation type="journal article" date="2019" name="Int. J. Syst. Evol. Microbiol.">
        <title>The Global Catalogue of Microorganisms (GCM) 10K type strain sequencing project: providing services to taxonomists for standard genome sequencing and annotation.</title>
        <authorList>
            <consortium name="The Broad Institute Genomics Platform"/>
            <consortium name="The Broad Institute Genome Sequencing Center for Infectious Disease"/>
            <person name="Wu L."/>
            <person name="Ma J."/>
        </authorList>
    </citation>
    <scope>NUCLEOTIDE SEQUENCE [LARGE SCALE GENOMIC DNA]</scope>
    <source>
        <strain evidence="5">CCUG 63287</strain>
    </source>
</reference>
<dbReference type="Gene3D" id="3.10.290.10">
    <property type="entry name" value="RNA-binding S4 domain"/>
    <property type="match status" value="1"/>
</dbReference>
<dbReference type="Proteomes" id="UP001595987">
    <property type="component" value="Unassembled WGS sequence"/>
</dbReference>
<gene>
    <name evidence="4" type="ORF">ACFO26_00215</name>
</gene>
<sequence>MSNGVLYQHFHADERYFIERCLDWIEQVENNFSVITTYFLNPREVQILQSLVNKRELQIFSSQDFAATELSKLILAPTFYELDEQDFDISLLEIRYPAKFYHLTHSQVLGTFLGQAGVKRQELGDIFVTDEKVQLFVSHHLLETFQTIEKIAKATVQIREIDFSNLLEVDNTATREVVLLSSLRIDKIISVCFNLSRNIATDMLKFKKVKINYFEVEKKDFSVNKDDLISVRGFGRIKILDILGMTKKGKQRVEVEIIRNHRKM</sequence>
<evidence type="ECO:0000313" key="5">
    <source>
        <dbReference type="Proteomes" id="UP001595987"/>
    </source>
</evidence>
<evidence type="ECO:0000256" key="1">
    <source>
        <dbReference type="PROSITE-ProRule" id="PRU00182"/>
    </source>
</evidence>
<dbReference type="EMBL" id="JBHSGD010000001">
    <property type="protein sequence ID" value="MFC4651332.1"/>
    <property type="molecule type" value="Genomic_DNA"/>
</dbReference>
<dbReference type="Gene3D" id="3.30.1370.160">
    <property type="match status" value="1"/>
</dbReference>
<dbReference type="PANTHER" id="PTHR13633">
    <property type="entry name" value="MITOCHONDRIAL TRANSCRIPTION RESCUE FACTOR 1"/>
    <property type="match status" value="1"/>
</dbReference>
<keyword evidence="5" id="KW-1185">Reference proteome</keyword>
<name>A0ABV9J9I1_9LACT</name>
<keyword evidence="1" id="KW-0694">RNA-binding</keyword>
<evidence type="ECO:0000259" key="2">
    <source>
        <dbReference type="Pfam" id="PF17774"/>
    </source>
</evidence>
<comment type="caution">
    <text evidence="4">The sequence shown here is derived from an EMBL/GenBank/DDBJ whole genome shotgun (WGS) entry which is preliminary data.</text>
</comment>
<organism evidence="4 5">
    <name type="scientific">Lactococcus nasutitermitis</name>
    <dbReference type="NCBI Taxonomy" id="1652957"/>
    <lineage>
        <taxon>Bacteria</taxon>
        <taxon>Bacillati</taxon>
        <taxon>Bacillota</taxon>
        <taxon>Bacilli</taxon>
        <taxon>Lactobacillales</taxon>
        <taxon>Streptococcaceae</taxon>
        <taxon>Lactococcus</taxon>
    </lineage>
</organism>
<dbReference type="PROSITE" id="PS50889">
    <property type="entry name" value="S4"/>
    <property type="match status" value="1"/>
</dbReference>
<dbReference type="InterPro" id="IPR048443">
    <property type="entry name" value="RqcP2_N"/>
</dbReference>